<dbReference type="EMBL" id="WNWM01000002">
    <property type="protein sequence ID" value="MUI13226.1"/>
    <property type="molecule type" value="Genomic_DNA"/>
</dbReference>
<proteinExistence type="predicted"/>
<organism evidence="2 3">
    <name type="scientific">Pseudoduganella dura</name>
    <dbReference type="NCBI Taxonomy" id="321982"/>
    <lineage>
        <taxon>Bacteria</taxon>
        <taxon>Pseudomonadati</taxon>
        <taxon>Pseudomonadota</taxon>
        <taxon>Betaproteobacteria</taxon>
        <taxon>Burkholderiales</taxon>
        <taxon>Oxalobacteraceae</taxon>
        <taxon>Telluria group</taxon>
        <taxon>Pseudoduganella</taxon>
    </lineage>
</organism>
<dbReference type="Proteomes" id="UP000431684">
    <property type="component" value="Unassembled WGS sequence"/>
</dbReference>
<evidence type="ECO:0000313" key="2">
    <source>
        <dbReference type="EMBL" id="MUI13226.1"/>
    </source>
</evidence>
<protein>
    <submittedName>
        <fullName evidence="2">Uncharacterized protein</fullName>
    </submittedName>
</protein>
<accession>A0A6I3XBZ9</accession>
<comment type="caution">
    <text evidence="2">The sequence shown here is derived from an EMBL/GenBank/DDBJ whole genome shotgun (WGS) entry which is preliminary data.</text>
</comment>
<gene>
    <name evidence="2" type="ORF">GJV26_12255</name>
</gene>
<dbReference type="OrthoDB" id="8912424at2"/>
<evidence type="ECO:0000256" key="1">
    <source>
        <dbReference type="SAM" id="MobiDB-lite"/>
    </source>
</evidence>
<reference evidence="2 3" key="1">
    <citation type="submission" date="2019-11" db="EMBL/GenBank/DDBJ databases">
        <title>Draft Genome Sequences of Six Type Strains of the Genus Massilia.</title>
        <authorList>
            <person name="Miess H."/>
            <person name="Frediansyah A."/>
            <person name="Goeker M."/>
            <person name="Gross H."/>
        </authorList>
    </citation>
    <scope>NUCLEOTIDE SEQUENCE [LARGE SCALE GENOMIC DNA]</scope>
    <source>
        <strain evidence="2 3">DSM 17513</strain>
    </source>
</reference>
<dbReference type="RefSeq" id="WP_155709056.1">
    <property type="nucleotide sequence ID" value="NZ_BMWU01000011.1"/>
</dbReference>
<keyword evidence="3" id="KW-1185">Reference proteome</keyword>
<sequence>MTSPASTDYPRSSSWQDFERLSLDLLSAVYQTRFRRWGSAGQRKDGVDAWAKLPDGKVVAVRCEGRTEHFGQVLTRTDIDTALSELAGFPHPVAEFILLTTAPDDAATAAYAAELTASRRATGQSSVAVWGWQTISGHIGQHEKVRTAFYGHEGASSGGRKLALAAALLLIVAGGAGSLFLGKNAIDASKTRPQSASANVDDIVKSLDDLGNTYKECQAVLGQGTFTFTHELISSCRDPATKQLSALTKKVDKQRAGFDQGLQAELSRTLVIFNEDVREAVAVTSVTHAFDNEVVQAMKNACGQGAPQARAASARKAGAEAAAAQVRYYFLLKDFIVPELETARTILQLHARNAPAPEEMKAAAGRMEQLLMARTAYAGTPTPWPFTQSSAKHASTRDATPEPGPQSDAAEEAHWRRVLAKSSTDSLYGRKNDIEALISCGALKEDARTLAQPPGA</sequence>
<name>A0A6I3XBZ9_9BURK</name>
<dbReference type="AlphaFoldDB" id="A0A6I3XBZ9"/>
<evidence type="ECO:0000313" key="3">
    <source>
        <dbReference type="Proteomes" id="UP000431684"/>
    </source>
</evidence>
<feature type="region of interest" description="Disordered" evidence="1">
    <location>
        <begin position="382"/>
        <end position="413"/>
    </location>
</feature>